<feature type="compositionally biased region" description="Polar residues" evidence="1">
    <location>
        <begin position="1"/>
        <end position="13"/>
    </location>
</feature>
<feature type="compositionally biased region" description="Polar residues" evidence="1">
    <location>
        <begin position="99"/>
        <end position="120"/>
    </location>
</feature>
<feature type="compositionally biased region" description="Low complexity" evidence="1">
    <location>
        <begin position="80"/>
        <end position="92"/>
    </location>
</feature>
<evidence type="ECO:0000313" key="2">
    <source>
        <dbReference type="EMBL" id="OCF47647.1"/>
    </source>
</evidence>
<evidence type="ECO:0000256" key="1">
    <source>
        <dbReference type="SAM" id="MobiDB-lite"/>
    </source>
</evidence>
<organism evidence="2">
    <name type="scientific">Kwoniella pini CBS 10737</name>
    <dbReference type="NCBI Taxonomy" id="1296096"/>
    <lineage>
        <taxon>Eukaryota</taxon>
        <taxon>Fungi</taxon>
        <taxon>Dikarya</taxon>
        <taxon>Basidiomycota</taxon>
        <taxon>Agaricomycotina</taxon>
        <taxon>Tremellomycetes</taxon>
        <taxon>Tremellales</taxon>
        <taxon>Cryptococcaceae</taxon>
        <taxon>Kwoniella</taxon>
    </lineage>
</organism>
<gene>
    <name evidence="2" type="ORF">I206_06551</name>
    <name evidence="3" type="ORF">I206_101476</name>
</gene>
<dbReference type="OrthoDB" id="2596916at2759"/>
<feature type="region of interest" description="Disordered" evidence="1">
    <location>
        <begin position="425"/>
        <end position="446"/>
    </location>
</feature>
<sequence length="518" mass="56608">MTSLASSPSSSFIMSYRPTSPLSRPGSPLSSSYTKSRSTSPFPSHTHTHNNKSKSISSLPPHSIHRLTDTYYPTCQAGPSKISSSTLTRSSSFQPCHASRSTARSRIIQDENTIPNGTGLSRSSSIRSIKSKRRPSISGTISPSRLPSTDCVSYFPPFEDMGSQAQEGESEGGSDFNVANHSSSRGSTKDERRGHHVKGRSLGSIAGIMSASLSWGLSSISCTTPPAYPDIEKKDDSAVKALNETISNAANGKRRVLESFTLTTNQSVGEFDHLPSSALLVDGPEKMHKRRMKSEFEVDMVLSRSKSLGGRSGRTTYRARVMGEKVVGEEDIVESLLMAETPSRPLTTRKPRPNLRLPIPTLGSWRFPLGPSPPVTCLSPDIPLEAFNHAIDNPCSSTPSRLISPMKVIMTNQEEIDLIEYELSPSPTSSNSFEYSPSTPPKSNQLNHNSDVEISIKNLNSSALWSESVSEKELDLNLRRIGSRTSEMSCETIKQEDWKDLTPKPSKILKRHEGLSVI</sequence>
<dbReference type="RefSeq" id="XP_019008866.1">
    <property type="nucleotide sequence ID" value="XM_019158253.1"/>
</dbReference>
<dbReference type="AlphaFoldDB" id="A0A1B9HWJ3"/>
<feature type="compositionally biased region" description="Low complexity" evidence="1">
    <location>
        <begin position="17"/>
        <end position="41"/>
    </location>
</feature>
<reference evidence="3" key="2">
    <citation type="submission" date="2013-07" db="EMBL/GenBank/DDBJ databases">
        <authorList>
            <consortium name="The Broad Institute Genome Sequencing Platform"/>
            <person name="Cuomo C."/>
            <person name="Litvintseva A."/>
            <person name="Chen Y."/>
            <person name="Heitman J."/>
            <person name="Sun S."/>
            <person name="Springer D."/>
            <person name="Dromer F."/>
            <person name="Young S.K."/>
            <person name="Zeng Q."/>
            <person name="Gargeya S."/>
            <person name="Fitzgerald M."/>
            <person name="Abouelleil A."/>
            <person name="Alvarado L."/>
            <person name="Berlin A.M."/>
            <person name="Chapman S.B."/>
            <person name="Dewar J."/>
            <person name="Goldberg J."/>
            <person name="Griggs A."/>
            <person name="Gujja S."/>
            <person name="Hansen M."/>
            <person name="Howarth C."/>
            <person name="Imamovic A."/>
            <person name="Larimer J."/>
            <person name="McCowan C."/>
            <person name="Murphy C."/>
            <person name="Pearson M."/>
            <person name="Priest M."/>
            <person name="Roberts A."/>
            <person name="Saif S."/>
            <person name="Shea T."/>
            <person name="Sykes S."/>
            <person name="Wortman J."/>
            <person name="Nusbaum C."/>
            <person name="Birren B."/>
        </authorList>
    </citation>
    <scope>NUCLEOTIDE SEQUENCE</scope>
    <source>
        <strain evidence="3">CBS 10737</strain>
    </source>
</reference>
<feature type="region of interest" description="Disordered" evidence="1">
    <location>
        <begin position="78"/>
        <end position="145"/>
    </location>
</feature>
<dbReference type="EMBL" id="CP144520">
    <property type="protein sequence ID" value="WWC67567.1"/>
    <property type="molecule type" value="Genomic_DNA"/>
</dbReference>
<protein>
    <submittedName>
        <fullName evidence="2">Uncharacterized protein</fullName>
    </submittedName>
</protein>
<evidence type="ECO:0000313" key="4">
    <source>
        <dbReference type="Proteomes" id="UP000094020"/>
    </source>
</evidence>
<proteinExistence type="predicted"/>
<feature type="region of interest" description="Disordered" evidence="1">
    <location>
        <begin position="1"/>
        <end position="64"/>
    </location>
</feature>
<dbReference type="Proteomes" id="UP000094020">
    <property type="component" value="Chromosome 2"/>
</dbReference>
<reference evidence="2" key="1">
    <citation type="submission" date="2013-07" db="EMBL/GenBank/DDBJ databases">
        <title>The Genome Sequence of Cryptococcus pinus CBS10737.</title>
        <authorList>
            <consortium name="The Broad Institute Genome Sequencing Platform"/>
            <person name="Cuomo C."/>
            <person name="Litvintseva A."/>
            <person name="Chen Y."/>
            <person name="Heitman J."/>
            <person name="Sun S."/>
            <person name="Springer D."/>
            <person name="Dromer F."/>
            <person name="Young S.K."/>
            <person name="Zeng Q."/>
            <person name="Gargeya S."/>
            <person name="Fitzgerald M."/>
            <person name="Abouelleil A."/>
            <person name="Alvarado L."/>
            <person name="Berlin A.M."/>
            <person name="Chapman S.B."/>
            <person name="Dewar J."/>
            <person name="Goldberg J."/>
            <person name="Griggs A."/>
            <person name="Gujja S."/>
            <person name="Hansen M."/>
            <person name="Howarth C."/>
            <person name="Imamovic A."/>
            <person name="Larimer J."/>
            <person name="McCowan C."/>
            <person name="Murphy C."/>
            <person name="Pearson M."/>
            <person name="Priest M."/>
            <person name="Roberts A."/>
            <person name="Saif S."/>
            <person name="Shea T."/>
            <person name="Sykes S."/>
            <person name="Wortman J."/>
            <person name="Nusbaum C."/>
            <person name="Birren B."/>
        </authorList>
    </citation>
    <scope>NUCLEOTIDE SEQUENCE [LARGE SCALE GENOMIC DNA]</scope>
    <source>
        <strain evidence="2">CBS 10737</strain>
    </source>
</reference>
<name>A0A1B9HWJ3_9TREE</name>
<dbReference type="EMBL" id="KV700116">
    <property type="protein sequence ID" value="OCF47647.1"/>
    <property type="molecule type" value="Genomic_DNA"/>
</dbReference>
<dbReference type="KEGG" id="kpin:30174920"/>
<feature type="compositionally biased region" description="Polar residues" evidence="1">
    <location>
        <begin position="177"/>
        <end position="186"/>
    </location>
</feature>
<keyword evidence="4" id="KW-1185">Reference proteome</keyword>
<evidence type="ECO:0000313" key="3">
    <source>
        <dbReference type="EMBL" id="WWC67567.1"/>
    </source>
</evidence>
<dbReference type="GeneID" id="30174920"/>
<reference evidence="2" key="3">
    <citation type="submission" date="2016-07" db="EMBL/GenBank/DDBJ databases">
        <title>Evolution of pathogenesis and genome organization in the Tremellales.</title>
        <authorList>
            <person name="Cuomo C."/>
            <person name="Litvintseva A."/>
            <person name="Heitman J."/>
            <person name="Chen Y."/>
            <person name="Sun S."/>
            <person name="Springer D."/>
            <person name="Dromer F."/>
            <person name="Young S."/>
            <person name="Zeng Q."/>
            <person name="Chapman S."/>
            <person name="Gujja S."/>
            <person name="Saif S."/>
            <person name="Birren B."/>
        </authorList>
    </citation>
    <scope>NUCLEOTIDE SEQUENCE</scope>
    <source>
        <strain evidence="2">CBS 10737</strain>
    </source>
</reference>
<accession>A0A1B9HWJ3</accession>
<reference evidence="3" key="4">
    <citation type="submission" date="2024-02" db="EMBL/GenBank/DDBJ databases">
        <title>Comparative genomics of Cryptococcus and Kwoniella reveals pathogenesis evolution and contrasting modes of karyotype evolution via chromosome fusion or intercentromeric recombination.</title>
        <authorList>
            <person name="Coelho M.A."/>
            <person name="David-Palma M."/>
            <person name="Shea T."/>
            <person name="Bowers K."/>
            <person name="McGinley-Smith S."/>
            <person name="Mohammad A.W."/>
            <person name="Gnirke A."/>
            <person name="Yurkov A.M."/>
            <person name="Nowrousian M."/>
            <person name="Sun S."/>
            <person name="Cuomo C.A."/>
            <person name="Heitman J."/>
        </authorList>
    </citation>
    <scope>NUCLEOTIDE SEQUENCE</scope>
    <source>
        <strain evidence="3">CBS 10737</strain>
    </source>
</reference>
<feature type="region of interest" description="Disordered" evidence="1">
    <location>
        <begin position="157"/>
        <end position="201"/>
    </location>
</feature>